<gene>
    <name evidence="1" type="ORF">LTRI10_LOCUS23176</name>
</gene>
<dbReference type="EMBL" id="OZ034817">
    <property type="protein sequence ID" value="CAL1381821.1"/>
    <property type="molecule type" value="Genomic_DNA"/>
</dbReference>
<sequence length="90" mass="9875">MYEGGDSPPSTSHPVPPPFNNAKDYLVEAMIAAILHNQRRENEAGLHIVACIHAIMKKMDILIEDVSPQLALSPPIAPFQDEEEGPSEED</sequence>
<keyword evidence="2" id="KW-1185">Reference proteome</keyword>
<evidence type="ECO:0000313" key="2">
    <source>
        <dbReference type="Proteomes" id="UP001497516"/>
    </source>
</evidence>
<protein>
    <submittedName>
        <fullName evidence="1">Uncharacterized protein</fullName>
    </submittedName>
</protein>
<organism evidence="1 2">
    <name type="scientific">Linum trigynum</name>
    <dbReference type="NCBI Taxonomy" id="586398"/>
    <lineage>
        <taxon>Eukaryota</taxon>
        <taxon>Viridiplantae</taxon>
        <taxon>Streptophyta</taxon>
        <taxon>Embryophyta</taxon>
        <taxon>Tracheophyta</taxon>
        <taxon>Spermatophyta</taxon>
        <taxon>Magnoliopsida</taxon>
        <taxon>eudicotyledons</taxon>
        <taxon>Gunneridae</taxon>
        <taxon>Pentapetalae</taxon>
        <taxon>rosids</taxon>
        <taxon>fabids</taxon>
        <taxon>Malpighiales</taxon>
        <taxon>Linaceae</taxon>
        <taxon>Linum</taxon>
    </lineage>
</organism>
<dbReference type="Proteomes" id="UP001497516">
    <property type="component" value="Chromosome 4"/>
</dbReference>
<accession>A0AAV2E7F9</accession>
<name>A0AAV2E7F9_9ROSI</name>
<dbReference type="AlphaFoldDB" id="A0AAV2E7F9"/>
<reference evidence="1 2" key="1">
    <citation type="submission" date="2024-04" db="EMBL/GenBank/DDBJ databases">
        <authorList>
            <person name="Fracassetti M."/>
        </authorList>
    </citation>
    <scope>NUCLEOTIDE SEQUENCE [LARGE SCALE GENOMIC DNA]</scope>
</reference>
<proteinExistence type="predicted"/>
<evidence type="ECO:0000313" key="1">
    <source>
        <dbReference type="EMBL" id="CAL1381821.1"/>
    </source>
</evidence>